<dbReference type="SUPFAM" id="SSF48371">
    <property type="entry name" value="ARM repeat"/>
    <property type="match status" value="1"/>
</dbReference>
<dbReference type="PANTHER" id="PTHR45958">
    <property type="entry name" value="RING-TYPE E3 UBIQUITIN TRANSFERASE"/>
    <property type="match status" value="1"/>
</dbReference>
<reference evidence="1 2" key="1">
    <citation type="journal article" date="2024" name="G3 (Bethesda)">
        <title>Genome assembly of Hibiscus sabdariffa L. provides insights into metabolisms of medicinal natural products.</title>
        <authorList>
            <person name="Kim T."/>
        </authorList>
    </citation>
    <scope>NUCLEOTIDE SEQUENCE [LARGE SCALE GENOMIC DNA]</scope>
    <source>
        <strain evidence="1">TK-2024</strain>
        <tissue evidence="1">Old leaves</tissue>
    </source>
</reference>
<accession>A0ABR2GAR9</accession>
<protein>
    <submittedName>
        <fullName evidence="1">Uncharacterized protein</fullName>
    </submittedName>
</protein>
<dbReference type="InterPro" id="IPR052608">
    <property type="entry name" value="U-box_domain_protein"/>
</dbReference>
<name>A0ABR2GAR9_9ROSI</name>
<dbReference type="EMBL" id="JBBPBM010000001">
    <property type="protein sequence ID" value="KAK8599885.1"/>
    <property type="molecule type" value="Genomic_DNA"/>
</dbReference>
<evidence type="ECO:0000313" key="1">
    <source>
        <dbReference type="EMBL" id="KAK8599885.1"/>
    </source>
</evidence>
<dbReference type="InterPro" id="IPR011989">
    <property type="entry name" value="ARM-like"/>
</dbReference>
<keyword evidence="2" id="KW-1185">Reference proteome</keyword>
<evidence type="ECO:0000313" key="2">
    <source>
        <dbReference type="Proteomes" id="UP001472677"/>
    </source>
</evidence>
<dbReference type="Gene3D" id="1.25.10.10">
    <property type="entry name" value="Leucine-rich Repeat Variant"/>
    <property type="match status" value="1"/>
</dbReference>
<sequence>MHLAKSTNTPAADDEQISLLESGEAIVTGLPAVQVLVQLCEINNQIVRVRASAVKLFYCLTVDGDDISFQDHVGLRCIRTLLTIINTSTNEEESSAAMGIIPNLPKDIQINQWLLDSGAVDIIFAFDTDGNRNA</sequence>
<organism evidence="1 2">
    <name type="scientific">Hibiscus sabdariffa</name>
    <name type="common">roselle</name>
    <dbReference type="NCBI Taxonomy" id="183260"/>
    <lineage>
        <taxon>Eukaryota</taxon>
        <taxon>Viridiplantae</taxon>
        <taxon>Streptophyta</taxon>
        <taxon>Embryophyta</taxon>
        <taxon>Tracheophyta</taxon>
        <taxon>Spermatophyta</taxon>
        <taxon>Magnoliopsida</taxon>
        <taxon>eudicotyledons</taxon>
        <taxon>Gunneridae</taxon>
        <taxon>Pentapetalae</taxon>
        <taxon>rosids</taxon>
        <taxon>malvids</taxon>
        <taxon>Malvales</taxon>
        <taxon>Malvaceae</taxon>
        <taxon>Malvoideae</taxon>
        <taxon>Hibiscus</taxon>
    </lineage>
</organism>
<gene>
    <name evidence="1" type="ORF">V6N12_049754</name>
</gene>
<dbReference type="PANTHER" id="PTHR45958:SF8">
    <property type="entry name" value="U-BOX DOMAIN-CONTAINING PROTEIN 44-LIKE"/>
    <property type="match status" value="1"/>
</dbReference>
<dbReference type="Proteomes" id="UP001472677">
    <property type="component" value="Unassembled WGS sequence"/>
</dbReference>
<dbReference type="InterPro" id="IPR016024">
    <property type="entry name" value="ARM-type_fold"/>
</dbReference>
<proteinExistence type="predicted"/>
<comment type="caution">
    <text evidence="1">The sequence shown here is derived from an EMBL/GenBank/DDBJ whole genome shotgun (WGS) entry which is preliminary data.</text>
</comment>